<name>A0A6B8KJH3_9HYPH</name>
<dbReference type="Proteomes" id="UP000309061">
    <property type="component" value="Chromosome"/>
</dbReference>
<gene>
    <name evidence="2" type="ORF">H2LOC_014125</name>
</gene>
<dbReference type="KEGG" id="mhey:H2LOC_014125"/>
<feature type="region of interest" description="Disordered" evidence="1">
    <location>
        <begin position="64"/>
        <end position="94"/>
    </location>
</feature>
<dbReference type="RefSeq" id="WP_136497621.1">
    <property type="nucleotide sequence ID" value="NZ_CP046052.1"/>
</dbReference>
<accession>A0A6B8KJH3</accession>
<organism evidence="2 3">
    <name type="scientific">Methylocystis heyeri</name>
    <dbReference type="NCBI Taxonomy" id="391905"/>
    <lineage>
        <taxon>Bacteria</taxon>
        <taxon>Pseudomonadati</taxon>
        <taxon>Pseudomonadota</taxon>
        <taxon>Alphaproteobacteria</taxon>
        <taxon>Hyphomicrobiales</taxon>
        <taxon>Methylocystaceae</taxon>
        <taxon>Methylocystis</taxon>
    </lineage>
</organism>
<sequence length="94" mass="9705">MAVRTPVRSAAMDAPTELYVVTKEPSNAGRIHGARRALGEVFAAPPTAMTHLLLEQIVAPAPADAKAGDSIKVEQPVAPSFTPPEQPAPPAAEG</sequence>
<reference evidence="2 3" key="1">
    <citation type="submission" date="2019-11" db="EMBL/GenBank/DDBJ databases">
        <title>The genome sequence of Methylocystis heyeri.</title>
        <authorList>
            <person name="Oshkin I.Y."/>
            <person name="Miroshnikov K."/>
            <person name="Dedysh S.N."/>
        </authorList>
    </citation>
    <scope>NUCLEOTIDE SEQUENCE [LARGE SCALE GENOMIC DNA]</scope>
    <source>
        <strain evidence="2 3">H2</strain>
    </source>
</reference>
<evidence type="ECO:0000313" key="2">
    <source>
        <dbReference type="EMBL" id="QGM46738.1"/>
    </source>
</evidence>
<proteinExistence type="predicted"/>
<evidence type="ECO:0000256" key="1">
    <source>
        <dbReference type="SAM" id="MobiDB-lite"/>
    </source>
</evidence>
<dbReference type="AlphaFoldDB" id="A0A6B8KJH3"/>
<keyword evidence="3" id="KW-1185">Reference proteome</keyword>
<feature type="compositionally biased region" description="Pro residues" evidence="1">
    <location>
        <begin position="81"/>
        <end position="94"/>
    </location>
</feature>
<evidence type="ECO:0000313" key="3">
    <source>
        <dbReference type="Proteomes" id="UP000309061"/>
    </source>
</evidence>
<dbReference type="EMBL" id="CP046052">
    <property type="protein sequence ID" value="QGM46738.1"/>
    <property type="molecule type" value="Genomic_DNA"/>
</dbReference>
<protein>
    <submittedName>
        <fullName evidence="2">Uncharacterized protein</fullName>
    </submittedName>
</protein>